<dbReference type="RefSeq" id="WP_345590732.1">
    <property type="nucleotide sequence ID" value="NZ_BAABJG010000024.1"/>
</dbReference>
<evidence type="ECO:0000256" key="1">
    <source>
        <dbReference type="SAM" id="Phobius"/>
    </source>
</evidence>
<comment type="caution">
    <text evidence="2">The sequence shown here is derived from an EMBL/GenBank/DDBJ whole genome shotgun (WGS) entry which is preliminary data.</text>
</comment>
<evidence type="ECO:0000313" key="3">
    <source>
        <dbReference type="Proteomes" id="UP001597180"/>
    </source>
</evidence>
<keyword evidence="3" id="KW-1185">Reference proteome</keyword>
<dbReference type="Proteomes" id="UP001597180">
    <property type="component" value="Unassembled WGS sequence"/>
</dbReference>
<reference evidence="3" key="1">
    <citation type="journal article" date="2019" name="Int. J. Syst. Evol. Microbiol.">
        <title>The Global Catalogue of Microorganisms (GCM) 10K type strain sequencing project: providing services to taxonomists for standard genome sequencing and annotation.</title>
        <authorList>
            <consortium name="The Broad Institute Genomics Platform"/>
            <consortium name="The Broad Institute Genome Sequencing Center for Infectious Disease"/>
            <person name="Wu L."/>
            <person name="Ma J."/>
        </authorList>
    </citation>
    <scope>NUCLEOTIDE SEQUENCE [LARGE SCALE GENOMIC DNA]</scope>
    <source>
        <strain evidence="3">CCUG 53270</strain>
    </source>
</reference>
<organism evidence="2 3">
    <name type="scientific">Paenibacillus vulneris</name>
    <dbReference type="NCBI Taxonomy" id="1133364"/>
    <lineage>
        <taxon>Bacteria</taxon>
        <taxon>Bacillati</taxon>
        <taxon>Bacillota</taxon>
        <taxon>Bacilli</taxon>
        <taxon>Bacillales</taxon>
        <taxon>Paenibacillaceae</taxon>
        <taxon>Paenibacillus</taxon>
    </lineage>
</organism>
<feature type="transmembrane region" description="Helical" evidence="1">
    <location>
        <begin position="84"/>
        <end position="105"/>
    </location>
</feature>
<feature type="transmembrane region" description="Helical" evidence="1">
    <location>
        <begin position="59"/>
        <end position="78"/>
    </location>
</feature>
<protein>
    <submittedName>
        <fullName evidence="2">VC0807 family protein</fullName>
    </submittedName>
</protein>
<feature type="transmembrane region" description="Helical" evidence="1">
    <location>
        <begin position="171"/>
        <end position="193"/>
    </location>
</feature>
<proteinExistence type="predicted"/>
<feature type="transmembrane region" description="Helical" evidence="1">
    <location>
        <begin position="140"/>
        <end position="165"/>
    </location>
</feature>
<dbReference type="EMBL" id="JBHTLU010000035">
    <property type="protein sequence ID" value="MFD1223578.1"/>
    <property type="molecule type" value="Genomic_DNA"/>
</dbReference>
<accession>A0ABW3URM6</accession>
<keyword evidence="1" id="KW-0812">Transmembrane</keyword>
<gene>
    <name evidence="2" type="ORF">ACFQ4B_25995</name>
</gene>
<sequence>MSRVLRGILVTLLINGAVPYVLYIWLSNTMSSFAALSIATVVPMADNLFHLAKHKKLDVFGGMMLFTFLLGIGLIALGGNEKLLLIRESFITAAVGLLFLVSLLFRKPLIYHLAMRFTVQDSTHEKSAFAANWDYSYFRFVVRLMTAVWGGMLLVEAGVRILLVYELTTAQFLAVSNLVFYGFIGITILWTALYRKHSKVRLHAVKAGKAI</sequence>
<keyword evidence="1" id="KW-0472">Membrane</keyword>
<name>A0ABW3URM6_9BACL</name>
<keyword evidence="1" id="KW-1133">Transmembrane helix</keyword>
<feature type="transmembrane region" description="Helical" evidence="1">
    <location>
        <begin position="32"/>
        <end position="52"/>
    </location>
</feature>
<evidence type="ECO:0000313" key="2">
    <source>
        <dbReference type="EMBL" id="MFD1223578.1"/>
    </source>
</evidence>
<feature type="transmembrane region" description="Helical" evidence="1">
    <location>
        <begin position="7"/>
        <end position="26"/>
    </location>
</feature>
<dbReference type="NCBIfam" id="NF041646">
    <property type="entry name" value="VC0807_fam"/>
    <property type="match status" value="1"/>
</dbReference>